<reference evidence="9" key="1">
    <citation type="submission" date="2023-01" db="EMBL/GenBank/DDBJ databases">
        <title>Metagenome sequencing of chrysophaentin producing Chrysophaeum taylorii.</title>
        <authorList>
            <person name="Davison J."/>
            <person name="Bewley C."/>
        </authorList>
    </citation>
    <scope>NUCLEOTIDE SEQUENCE</scope>
    <source>
        <strain evidence="9">NIES-1699</strain>
    </source>
</reference>
<dbReference type="Proteomes" id="UP001230188">
    <property type="component" value="Unassembled WGS sequence"/>
</dbReference>
<organism evidence="9 10">
    <name type="scientific">Chrysophaeum taylorii</name>
    <dbReference type="NCBI Taxonomy" id="2483200"/>
    <lineage>
        <taxon>Eukaryota</taxon>
        <taxon>Sar</taxon>
        <taxon>Stramenopiles</taxon>
        <taxon>Ochrophyta</taxon>
        <taxon>Pelagophyceae</taxon>
        <taxon>Pelagomonadales</taxon>
        <taxon>Pelagomonadaceae</taxon>
        <taxon>Chrysophaeum</taxon>
    </lineage>
</organism>
<name>A0AAD7UDU4_9STRA</name>
<evidence type="ECO:0000259" key="8">
    <source>
        <dbReference type="PROSITE" id="PS51382"/>
    </source>
</evidence>
<evidence type="ECO:0000313" key="9">
    <source>
        <dbReference type="EMBL" id="KAJ8603372.1"/>
    </source>
</evidence>
<evidence type="ECO:0000256" key="5">
    <source>
        <dbReference type="ARBA" id="ARBA00023136"/>
    </source>
</evidence>
<dbReference type="Pfam" id="PF03124">
    <property type="entry name" value="EXS"/>
    <property type="match status" value="1"/>
</dbReference>
<keyword evidence="3 6" id="KW-0812">Transmembrane</keyword>
<dbReference type="GO" id="GO:0005886">
    <property type="term" value="C:plasma membrane"/>
    <property type="evidence" value="ECO:0007669"/>
    <property type="project" value="TreeGrafter"/>
</dbReference>
<dbReference type="GO" id="GO:0000822">
    <property type="term" value="F:inositol hexakisphosphate binding"/>
    <property type="evidence" value="ECO:0007669"/>
    <property type="project" value="TreeGrafter"/>
</dbReference>
<sequence>MVQFGSRLTEAKQKKWASKYVDYDRLKGLLGVVVSKKKKEKAVGARNFENGLSRAVIEKALTECGCGGERVVKEWWSVRGSYAVLVQVFDLGLVLEFEKVEALALSESSFLKDRWAHHRAEDLESFREGEEFGAEETSLRRALSQLHSDANEILEFVLWNFTAFAKITKKRDKMLPDEPPIRDLFVGSPQVQALQRAEDLRSTLAGIQLEFARLYCDDDLSEAELRLRDQPLGYSRDSLRLGYRAGVAAMLSVWVLWDCVEVVGDNRDSVASKPAWPVFRVAGELVAWHWMWGACVHVWTTYRVNVDFLFDTDPRAPQRNPFEVYDEAAMETILLLALLLVYYKATYRDGLPACVAAYVRPATIATLAPVVVVCVAVMRLVLPWHRRKPLWGSLGRVVAAPCRAARFVDAYVADVASSMVRILGDAMWSFCFLLGGVKESRQTMAVVCLLPVWFRFAQCLRKYHDDHEKKQLFNAAKYALSLFVALSSALQLTGTTWLVVFCLSSAYSWYWDVFLDWGLGTTERSRMYPSWWYATAVVFDVFGRFVWLATLIPPMEFADRLKKIIPEPLVPMLALAELARRCVWGFFRLEYEHVSHVNTRLFVPTHFTLRRPPKRTPPRARKIQSFFESLAIAALVITLLVRISSASAAQNDRS</sequence>
<proteinExistence type="inferred from homology"/>
<dbReference type="InterPro" id="IPR004342">
    <property type="entry name" value="EXS_C"/>
</dbReference>
<protein>
    <recommendedName>
        <fullName evidence="11">EXS domain-containing protein</fullName>
    </recommendedName>
</protein>
<keyword evidence="5 6" id="KW-0472">Membrane</keyword>
<evidence type="ECO:0000259" key="7">
    <source>
        <dbReference type="PROSITE" id="PS51380"/>
    </source>
</evidence>
<gene>
    <name evidence="9" type="ORF">CTAYLR_004270</name>
</gene>
<evidence type="ECO:0000256" key="2">
    <source>
        <dbReference type="ARBA" id="ARBA00009665"/>
    </source>
</evidence>
<dbReference type="CDD" id="cd14447">
    <property type="entry name" value="SPX"/>
    <property type="match status" value="1"/>
</dbReference>
<feature type="transmembrane region" description="Helical" evidence="6">
    <location>
        <begin position="478"/>
        <end position="511"/>
    </location>
</feature>
<feature type="domain" description="EXS" evidence="7">
    <location>
        <begin position="435"/>
        <end position="624"/>
    </location>
</feature>
<feature type="transmembrane region" description="Helical" evidence="6">
    <location>
        <begin position="625"/>
        <end position="644"/>
    </location>
</feature>
<comment type="similarity">
    <text evidence="2">Belongs to the SYG1 (TC 2.A.94) family.</text>
</comment>
<keyword evidence="10" id="KW-1185">Reference proteome</keyword>
<accession>A0AAD7UDU4</accession>
<dbReference type="GO" id="GO:0016036">
    <property type="term" value="P:cellular response to phosphate starvation"/>
    <property type="evidence" value="ECO:0007669"/>
    <property type="project" value="TreeGrafter"/>
</dbReference>
<dbReference type="PANTHER" id="PTHR10783:SF103">
    <property type="entry name" value="SOLUTE CARRIER FAMILY 53 MEMBER 1"/>
    <property type="match status" value="1"/>
</dbReference>
<dbReference type="InterPro" id="IPR004331">
    <property type="entry name" value="SPX_dom"/>
</dbReference>
<dbReference type="PANTHER" id="PTHR10783">
    <property type="entry name" value="XENOTROPIC AND POLYTROPIC RETROVIRUS RECEPTOR 1-RELATED"/>
    <property type="match status" value="1"/>
</dbReference>
<evidence type="ECO:0008006" key="11">
    <source>
        <dbReference type="Google" id="ProtNLM"/>
    </source>
</evidence>
<evidence type="ECO:0000256" key="3">
    <source>
        <dbReference type="ARBA" id="ARBA00022692"/>
    </source>
</evidence>
<feature type="transmembrane region" description="Helical" evidence="6">
    <location>
        <begin position="531"/>
        <end position="552"/>
    </location>
</feature>
<evidence type="ECO:0000313" key="10">
    <source>
        <dbReference type="Proteomes" id="UP001230188"/>
    </source>
</evidence>
<feature type="transmembrane region" description="Helical" evidence="6">
    <location>
        <begin position="363"/>
        <end position="382"/>
    </location>
</feature>
<dbReference type="PROSITE" id="PS51380">
    <property type="entry name" value="EXS"/>
    <property type="match status" value="1"/>
</dbReference>
<evidence type="ECO:0000256" key="6">
    <source>
        <dbReference type="SAM" id="Phobius"/>
    </source>
</evidence>
<dbReference type="GO" id="GO:0006817">
    <property type="term" value="P:phosphate ion transport"/>
    <property type="evidence" value="ECO:0007669"/>
    <property type="project" value="TreeGrafter"/>
</dbReference>
<dbReference type="AlphaFoldDB" id="A0AAD7UDU4"/>
<comment type="subcellular location">
    <subcellularLocation>
        <location evidence="1">Membrane</location>
        <topology evidence="1">Multi-pass membrane protein</topology>
    </subcellularLocation>
</comment>
<dbReference type="PROSITE" id="PS51382">
    <property type="entry name" value="SPX"/>
    <property type="match status" value="1"/>
</dbReference>
<evidence type="ECO:0000256" key="4">
    <source>
        <dbReference type="ARBA" id="ARBA00022989"/>
    </source>
</evidence>
<feature type="domain" description="SPX" evidence="8">
    <location>
        <begin position="2"/>
        <end position="185"/>
    </location>
</feature>
<comment type="caution">
    <text evidence="9">The sequence shown here is derived from an EMBL/GenBank/DDBJ whole genome shotgun (WGS) entry which is preliminary data.</text>
</comment>
<dbReference type="GO" id="GO:0005794">
    <property type="term" value="C:Golgi apparatus"/>
    <property type="evidence" value="ECO:0007669"/>
    <property type="project" value="TreeGrafter"/>
</dbReference>
<dbReference type="EMBL" id="JAQMWT010000356">
    <property type="protein sequence ID" value="KAJ8603372.1"/>
    <property type="molecule type" value="Genomic_DNA"/>
</dbReference>
<evidence type="ECO:0000256" key="1">
    <source>
        <dbReference type="ARBA" id="ARBA00004141"/>
    </source>
</evidence>
<keyword evidence="4 6" id="KW-1133">Transmembrane helix</keyword>